<evidence type="ECO:0000313" key="4">
    <source>
        <dbReference type="Proteomes" id="UP000228711"/>
    </source>
</evidence>
<dbReference type="SUPFAM" id="SSF100879">
    <property type="entry name" value="Lesion bypass DNA polymerase (Y-family), little finger domain"/>
    <property type="match status" value="1"/>
</dbReference>
<dbReference type="CDD" id="cd03586">
    <property type="entry name" value="PolY_Pol_IV_kappa"/>
    <property type="match status" value="1"/>
</dbReference>
<dbReference type="GO" id="GO:0005829">
    <property type="term" value="C:cytosol"/>
    <property type="evidence" value="ECO:0007669"/>
    <property type="project" value="TreeGrafter"/>
</dbReference>
<name>A0A2H0YRE0_9BACT</name>
<reference evidence="4" key="1">
    <citation type="submission" date="2017-09" db="EMBL/GenBank/DDBJ databases">
        <title>Depth-based differentiation of microbial function through sediment-hosted aquifers and enrichment of novel symbionts in the deep terrestrial subsurface.</title>
        <authorList>
            <person name="Probst A.J."/>
            <person name="Ladd B."/>
            <person name="Jarett J.K."/>
            <person name="Geller-Mcgrath D.E."/>
            <person name="Sieber C.M.K."/>
            <person name="Emerson J.B."/>
            <person name="Anantharaman K."/>
            <person name="Thomas B.C."/>
            <person name="Malmstrom R."/>
            <person name="Stieglmeier M."/>
            <person name="Klingl A."/>
            <person name="Woyke T."/>
            <person name="Ryan C.M."/>
            <person name="Banfield J.F."/>
        </authorList>
    </citation>
    <scope>NUCLEOTIDE SEQUENCE [LARGE SCALE GENOMIC DNA]</scope>
</reference>
<dbReference type="Pfam" id="PF11799">
    <property type="entry name" value="IMS_C"/>
    <property type="match status" value="1"/>
</dbReference>
<proteinExistence type="inferred from homology"/>
<dbReference type="EMBL" id="PEXV01000161">
    <property type="protein sequence ID" value="PIS41074.1"/>
    <property type="molecule type" value="Genomic_DNA"/>
</dbReference>
<dbReference type="InterPro" id="IPR036775">
    <property type="entry name" value="DNA_pol_Y-fam_lit_finger_sf"/>
</dbReference>
<protein>
    <recommendedName>
        <fullName evidence="2">UmuC domain-containing protein</fullName>
    </recommendedName>
</protein>
<feature type="domain" description="UmuC" evidence="2">
    <location>
        <begin position="32"/>
        <end position="215"/>
    </location>
</feature>
<dbReference type="InterPro" id="IPR050116">
    <property type="entry name" value="DNA_polymerase-Y"/>
</dbReference>
<comment type="caution">
    <text evidence="3">The sequence shown here is derived from an EMBL/GenBank/DDBJ whole genome shotgun (WGS) entry which is preliminary data.</text>
</comment>
<dbReference type="SUPFAM" id="SSF56672">
    <property type="entry name" value="DNA/RNA polymerases"/>
    <property type="match status" value="1"/>
</dbReference>
<evidence type="ECO:0000313" key="3">
    <source>
        <dbReference type="EMBL" id="PIS41074.1"/>
    </source>
</evidence>
<dbReference type="Gene3D" id="1.10.150.20">
    <property type="entry name" value="5' to 3' exonuclease, C-terminal subdomain"/>
    <property type="match status" value="1"/>
</dbReference>
<dbReference type="PANTHER" id="PTHR11076">
    <property type="entry name" value="DNA REPAIR POLYMERASE UMUC / TRANSFERASE FAMILY MEMBER"/>
    <property type="match status" value="1"/>
</dbReference>
<evidence type="ECO:0000256" key="1">
    <source>
        <dbReference type="ARBA" id="ARBA00010945"/>
    </source>
</evidence>
<dbReference type="GO" id="GO:0003684">
    <property type="term" value="F:damaged DNA binding"/>
    <property type="evidence" value="ECO:0007669"/>
    <property type="project" value="InterPro"/>
</dbReference>
<dbReference type="Gene3D" id="3.30.1490.100">
    <property type="entry name" value="DNA polymerase, Y-family, little finger domain"/>
    <property type="match status" value="1"/>
</dbReference>
<dbReference type="InterPro" id="IPR043502">
    <property type="entry name" value="DNA/RNA_pol_sf"/>
</dbReference>
<dbReference type="PROSITE" id="PS50173">
    <property type="entry name" value="UMUC"/>
    <property type="match status" value="1"/>
</dbReference>
<dbReference type="InterPro" id="IPR001126">
    <property type="entry name" value="UmuC"/>
</dbReference>
<dbReference type="GO" id="GO:0003887">
    <property type="term" value="F:DNA-directed DNA polymerase activity"/>
    <property type="evidence" value="ECO:0007669"/>
    <property type="project" value="InterPro"/>
</dbReference>
<accession>A0A2H0YRE0</accession>
<sequence length="430" mass="48741">FPHLLTRQKVETTPAVLTAKYLQKNTKMQKIFLHFDMNSYFASVEQQANPFYRGKPLGVCATKTSHGCIIASSKEAKKVGIKTGCRVDEALVIYPNVILVEVDPPKYRSCTEKIMRIIRDYCDDIELYSIDEAFLDLTGYIKNYEEVITIAKKIQTRITHEVGDWLTCSMGIAPTRWLAKFASDTADKGSILILTKENLSSYIKDMPLTDAWGIADATESRLNALGINTLDELARYPVINLMESLGIRGYELWANLNAIEMRGLERARTPKSVGHSHVLRKRTRDIFFHKSIVMRLAERTGKRLRDLGLEAWGIYAHASLNKFGSVGGSKKISEPITSTRAIYSYVWQMLESGITRDTATYYAIGLFRLRPISNQLSLFTKPKPERLIRALDEINNRYGEEVITQGELTLLDKYHAPDRIGFKKTVGLDV</sequence>
<comment type="similarity">
    <text evidence="1">Belongs to the DNA polymerase type-Y family.</text>
</comment>
<dbReference type="InterPro" id="IPR043128">
    <property type="entry name" value="Rev_trsase/Diguanyl_cyclase"/>
</dbReference>
<dbReference type="GO" id="GO:0006281">
    <property type="term" value="P:DNA repair"/>
    <property type="evidence" value="ECO:0007669"/>
    <property type="project" value="InterPro"/>
</dbReference>
<dbReference type="InterPro" id="IPR017961">
    <property type="entry name" value="DNA_pol_Y-fam_little_finger"/>
</dbReference>
<dbReference type="Gene3D" id="3.40.1170.60">
    <property type="match status" value="1"/>
</dbReference>
<gene>
    <name evidence="3" type="ORF">COT25_05030</name>
</gene>
<dbReference type="GO" id="GO:0042276">
    <property type="term" value="P:error-prone translesion synthesis"/>
    <property type="evidence" value="ECO:0007669"/>
    <property type="project" value="TreeGrafter"/>
</dbReference>
<evidence type="ECO:0000259" key="2">
    <source>
        <dbReference type="PROSITE" id="PS50173"/>
    </source>
</evidence>
<dbReference type="InterPro" id="IPR022880">
    <property type="entry name" value="DNApol_IV"/>
</dbReference>
<dbReference type="Gene3D" id="3.30.70.270">
    <property type="match status" value="1"/>
</dbReference>
<organism evidence="3 4">
    <name type="scientific">Candidatus Kerfeldbacteria bacterium CG08_land_8_20_14_0_20_42_7</name>
    <dbReference type="NCBI Taxonomy" id="2014245"/>
    <lineage>
        <taxon>Bacteria</taxon>
        <taxon>Candidatus Kerfeldiibacteriota</taxon>
    </lineage>
</organism>
<dbReference type="AlphaFoldDB" id="A0A2H0YRE0"/>
<feature type="non-terminal residue" evidence="3">
    <location>
        <position position="1"/>
    </location>
</feature>
<dbReference type="PANTHER" id="PTHR11076:SF33">
    <property type="entry name" value="DNA POLYMERASE KAPPA"/>
    <property type="match status" value="1"/>
</dbReference>
<dbReference type="GO" id="GO:0009432">
    <property type="term" value="P:SOS response"/>
    <property type="evidence" value="ECO:0007669"/>
    <property type="project" value="TreeGrafter"/>
</dbReference>
<dbReference type="Proteomes" id="UP000228711">
    <property type="component" value="Unassembled WGS sequence"/>
</dbReference>
<dbReference type="Pfam" id="PF00817">
    <property type="entry name" value="IMS"/>
    <property type="match status" value="1"/>
</dbReference>